<dbReference type="Pfam" id="PF07508">
    <property type="entry name" value="Recombinase"/>
    <property type="match status" value="1"/>
</dbReference>
<dbReference type="InterPro" id="IPR011109">
    <property type="entry name" value="DNA_bind_recombinase_dom"/>
</dbReference>
<dbReference type="SMART" id="SM00857">
    <property type="entry name" value="Resolvase"/>
    <property type="match status" value="1"/>
</dbReference>
<sequence>MSNKLRVVAYARVSTNTKDQENSFENQKNYFEREIAKNPEWELVEIYADKGLTGTTINKRKEFLRMIYDAGIDIKEHKGEQVYIVSDRKPKFDLILVKNTSRFARNINVVELLRKLRQKGVYVNFLDIGKSTQNEADFVFIEMLMVFDENESRDKSRKVRFGHMEGALKGVLMTNSRLYGYRRIDKFTLEVIPEEAEMIKFIFEKYAEGYGMRQLVKLLDEKGYKTREGKSFNVNTIKKILSNPIYMGHVVRNRYTTGTIFVDKSSPKLLPKEKWIIHKHRVPPIISEELFYKCEQIRKGRVSIYNSGKNTGTSLFAGKIFCGKCGSPYHHNVDKGRPFYNCSLKKKKGTQACDNPNISEERLIELVEEQVKDMLLLLNRKKTKIKELVSEIINVLQDKINSNDLEDKFDNEELDLLDLEELKNKENKEKLLLELENITLKEKKLLDLYLDGGISKEIFERKKKELENERSIIENKINQEEYVKRMYENRINLLKKYIEWLDENLPNNTENINIKDYLDFIQRIIVYNKDNIDVKFSWELNFDTKTLLEFANNIGYNSIELGL</sequence>
<dbReference type="Proteomes" id="UP000529861">
    <property type="component" value="Unassembled WGS sequence"/>
</dbReference>
<dbReference type="InterPro" id="IPR036162">
    <property type="entry name" value="Resolvase-like_N_sf"/>
</dbReference>
<organism evidence="3 4">
    <name type="scientific">Caldanaerobacter subterraneus</name>
    <dbReference type="NCBI Taxonomy" id="911092"/>
    <lineage>
        <taxon>Bacteria</taxon>
        <taxon>Bacillati</taxon>
        <taxon>Bacillota</taxon>
        <taxon>Clostridia</taxon>
        <taxon>Thermoanaerobacterales</taxon>
        <taxon>Thermoanaerobacteraceae</taxon>
        <taxon>Caldanaerobacter</taxon>
    </lineage>
</organism>
<dbReference type="PANTHER" id="PTHR30461:SF23">
    <property type="entry name" value="DNA RECOMBINASE-RELATED"/>
    <property type="match status" value="1"/>
</dbReference>
<feature type="domain" description="Recombinase" evidence="2">
    <location>
        <begin position="178"/>
        <end position="304"/>
    </location>
</feature>
<dbReference type="Pfam" id="PF13408">
    <property type="entry name" value="Zn_ribbon_recom"/>
    <property type="match status" value="1"/>
</dbReference>
<dbReference type="RefSeq" id="WP_170270317.1">
    <property type="nucleotide sequence ID" value="NZ_JABEQB010000005.1"/>
</dbReference>
<dbReference type="AlphaFoldDB" id="A0A7Y2L6H0"/>
<reference evidence="3 4" key="1">
    <citation type="submission" date="2020-04" db="EMBL/GenBank/DDBJ databases">
        <title>Draft genome sequence of Caldanaerobacter sunterraneus. strain 1523vc isolated from Griffin hot spring, Kamchatka, Russia.</title>
        <authorList>
            <person name="Toshchakov S.V."/>
            <person name="Podosokorskaya O.A."/>
            <person name="Kublanov I.V."/>
            <person name="Korzhenkov A."/>
            <person name="Patrushev M.V."/>
        </authorList>
    </citation>
    <scope>NUCLEOTIDE SEQUENCE [LARGE SCALE GENOMIC DNA]</scope>
    <source>
        <strain evidence="3 4">1523vc</strain>
    </source>
</reference>
<dbReference type="PROSITE" id="PS51737">
    <property type="entry name" value="RECOMBINASE_DNA_BIND"/>
    <property type="match status" value="1"/>
</dbReference>
<protein>
    <submittedName>
        <fullName evidence="3">Recombinase family protein</fullName>
    </submittedName>
</protein>
<dbReference type="GO" id="GO:0000150">
    <property type="term" value="F:DNA strand exchange activity"/>
    <property type="evidence" value="ECO:0007669"/>
    <property type="project" value="InterPro"/>
</dbReference>
<proteinExistence type="predicted"/>
<dbReference type="InterPro" id="IPR050639">
    <property type="entry name" value="SSR_resolvase"/>
</dbReference>
<name>A0A7Y2L6H0_9THEO</name>
<comment type="caution">
    <text evidence="3">The sequence shown here is derived from an EMBL/GenBank/DDBJ whole genome shotgun (WGS) entry which is preliminary data.</text>
</comment>
<dbReference type="InterPro" id="IPR025827">
    <property type="entry name" value="Zn_ribbon_recom_dom"/>
</dbReference>
<dbReference type="Gene3D" id="3.90.1750.20">
    <property type="entry name" value="Putative Large Serine Recombinase, Chain B, Domain 2"/>
    <property type="match status" value="1"/>
</dbReference>
<gene>
    <name evidence="3" type="ORF">HKI81_02590</name>
</gene>
<dbReference type="InterPro" id="IPR006119">
    <property type="entry name" value="Resolv_N"/>
</dbReference>
<accession>A0A7Y2L6H0</accession>
<feature type="coiled-coil region" evidence="1">
    <location>
        <begin position="402"/>
        <end position="483"/>
    </location>
</feature>
<dbReference type="Gene3D" id="3.40.50.1390">
    <property type="entry name" value="Resolvase, N-terminal catalytic domain"/>
    <property type="match status" value="1"/>
</dbReference>
<dbReference type="SUPFAM" id="SSF53041">
    <property type="entry name" value="Resolvase-like"/>
    <property type="match status" value="1"/>
</dbReference>
<dbReference type="CDD" id="cd00338">
    <property type="entry name" value="Ser_Recombinase"/>
    <property type="match status" value="1"/>
</dbReference>
<evidence type="ECO:0000259" key="2">
    <source>
        <dbReference type="PROSITE" id="PS51737"/>
    </source>
</evidence>
<evidence type="ECO:0000313" key="3">
    <source>
        <dbReference type="EMBL" id="NNG66127.1"/>
    </source>
</evidence>
<dbReference type="PANTHER" id="PTHR30461">
    <property type="entry name" value="DNA-INVERTASE FROM LAMBDOID PROPHAGE"/>
    <property type="match status" value="1"/>
</dbReference>
<dbReference type="InterPro" id="IPR038109">
    <property type="entry name" value="DNA_bind_recomb_sf"/>
</dbReference>
<evidence type="ECO:0000256" key="1">
    <source>
        <dbReference type="SAM" id="Coils"/>
    </source>
</evidence>
<dbReference type="Pfam" id="PF00239">
    <property type="entry name" value="Resolvase"/>
    <property type="match status" value="1"/>
</dbReference>
<evidence type="ECO:0000313" key="4">
    <source>
        <dbReference type="Proteomes" id="UP000529861"/>
    </source>
</evidence>
<dbReference type="GO" id="GO:0003677">
    <property type="term" value="F:DNA binding"/>
    <property type="evidence" value="ECO:0007669"/>
    <property type="project" value="InterPro"/>
</dbReference>
<keyword evidence="1" id="KW-0175">Coiled coil</keyword>
<dbReference type="EMBL" id="JABEQB010000005">
    <property type="protein sequence ID" value="NNG66127.1"/>
    <property type="molecule type" value="Genomic_DNA"/>
</dbReference>